<keyword evidence="2" id="KW-0472">Membrane</keyword>
<comment type="caution">
    <text evidence="3">The sequence shown here is derived from an EMBL/GenBank/DDBJ whole genome shotgun (WGS) entry which is preliminary data.</text>
</comment>
<feature type="region of interest" description="Disordered" evidence="1">
    <location>
        <begin position="1"/>
        <end position="23"/>
    </location>
</feature>
<proteinExistence type="predicted"/>
<gene>
    <name evidence="3" type="ORF">HCN56_19650</name>
</gene>
<dbReference type="RefSeq" id="WP_167973006.1">
    <property type="nucleotide sequence ID" value="NZ_BHZG01000109.1"/>
</dbReference>
<feature type="region of interest" description="Disordered" evidence="1">
    <location>
        <begin position="65"/>
        <end position="122"/>
    </location>
</feature>
<keyword evidence="2" id="KW-0812">Transmembrane</keyword>
<accession>A0A7X6I0J7</accession>
<organism evidence="3 4">
    <name type="scientific">Streptomyces lonarensis</name>
    <dbReference type="NCBI Taxonomy" id="700599"/>
    <lineage>
        <taxon>Bacteria</taxon>
        <taxon>Bacillati</taxon>
        <taxon>Actinomycetota</taxon>
        <taxon>Actinomycetes</taxon>
        <taxon>Kitasatosporales</taxon>
        <taxon>Streptomycetaceae</taxon>
        <taxon>Streptomyces</taxon>
    </lineage>
</organism>
<evidence type="ECO:0000313" key="3">
    <source>
        <dbReference type="EMBL" id="NJQ07736.1"/>
    </source>
</evidence>
<reference evidence="3 4" key="1">
    <citation type="submission" date="2020-03" db="EMBL/GenBank/DDBJ databases">
        <title>Draft genome of Streptomyces sp. ventii, isolated from the Axial Seamount in the Pacific Ocean, and resequencing of the two type strains Streptomyces lonarensis strain NCL 716 and Streptomyces bohaiensis strain 11A07.</title>
        <authorList>
            <person name="Loughran R.M."/>
            <person name="Pfannmuller K.M."/>
            <person name="Wasson B.J."/>
            <person name="Deadmond M.C."/>
            <person name="Paddock B.E."/>
            <person name="Koyack M.J."/>
            <person name="Gallegos D.A."/>
            <person name="Mitchell E.A."/>
            <person name="Ushijima B."/>
            <person name="Saw J.H."/>
            <person name="Mcphail K.L."/>
            <person name="Videau P."/>
        </authorList>
    </citation>
    <scope>NUCLEOTIDE SEQUENCE [LARGE SCALE GENOMIC DNA]</scope>
    <source>
        <strain evidence="3 4">NCL716</strain>
    </source>
</reference>
<evidence type="ECO:0000256" key="1">
    <source>
        <dbReference type="SAM" id="MobiDB-lite"/>
    </source>
</evidence>
<evidence type="ECO:0008006" key="5">
    <source>
        <dbReference type="Google" id="ProtNLM"/>
    </source>
</evidence>
<feature type="compositionally biased region" description="Low complexity" evidence="1">
    <location>
        <begin position="65"/>
        <end position="87"/>
    </location>
</feature>
<keyword evidence="2" id="KW-1133">Transmembrane helix</keyword>
<keyword evidence="4" id="KW-1185">Reference proteome</keyword>
<protein>
    <recommendedName>
        <fullName evidence="5">Flp pilus assembly protein RcpC/CpaB domain-containing protein</fullName>
    </recommendedName>
</protein>
<evidence type="ECO:0000256" key="2">
    <source>
        <dbReference type="SAM" id="Phobius"/>
    </source>
</evidence>
<feature type="transmembrane region" description="Helical" evidence="2">
    <location>
        <begin position="38"/>
        <end position="58"/>
    </location>
</feature>
<dbReference type="Proteomes" id="UP000578686">
    <property type="component" value="Unassembled WGS sequence"/>
</dbReference>
<feature type="compositionally biased region" description="Low complexity" evidence="1">
    <location>
        <begin position="7"/>
        <end position="22"/>
    </location>
</feature>
<name>A0A7X6I0J7_9ACTN</name>
<dbReference type="EMBL" id="JAAVJD010000192">
    <property type="protein sequence ID" value="NJQ07736.1"/>
    <property type="molecule type" value="Genomic_DNA"/>
</dbReference>
<sequence>MNSADTPHSSRPVPSFPPVVVRGGPGLIRRSLRGGRRLLATALIGTGVVLSLLALAPLGRPAPAAASEAASPSAGPAVPEAPARADPPSSPPQAPTDSGETHGAHDPPVPDLPGQEGEPDDGAAVFAPVRLADPAVGGLLEAGDLVDILAAPATTTAGETPGAARRIAHRARVAEIPPPEETGPVGYLDGTLIVVEVSPRTAVTLAGFMNDSHLTVTRW</sequence>
<dbReference type="AlphaFoldDB" id="A0A7X6I0J7"/>
<evidence type="ECO:0000313" key="4">
    <source>
        <dbReference type="Proteomes" id="UP000578686"/>
    </source>
</evidence>